<proteinExistence type="predicted"/>
<reference evidence="1" key="1">
    <citation type="submission" date="2021-02" db="EMBL/GenBank/DDBJ databases">
        <authorList>
            <person name="Nowell W R."/>
        </authorList>
    </citation>
    <scope>NUCLEOTIDE SEQUENCE</scope>
</reference>
<accession>A0A820FTK8</accession>
<evidence type="ECO:0000313" key="2">
    <source>
        <dbReference type="Proteomes" id="UP000663836"/>
    </source>
</evidence>
<dbReference type="EMBL" id="CAJOBD010025818">
    <property type="protein sequence ID" value="CAF4265288.1"/>
    <property type="molecule type" value="Genomic_DNA"/>
</dbReference>
<sequence>MLQNEITQYMTTNLTP</sequence>
<evidence type="ECO:0000313" key="1">
    <source>
        <dbReference type="EMBL" id="CAF4265288.1"/>
    </source>
</evidence>
<protein>
    <submittedName>
        <fullName evidence="1">Uncharacterized protein</fullName>
    </submittedName>
</protein>
<dbReference type="AlphaFoldDB" id="A0A820FTK8"/>
<comment type="caution">
    <text evidence="1">The sequence shown here is derived from an EMBL/GenBank/DDBJ whole genome shotgun (WGS) entry which is preliminary data.</text>
</comment>
<name>A0A820FTK8_9BILA</name>
<dbReference type="Proteomes" id="UP000663836">
    <property type="component" value="Unassembled WGS sequence"/>
</dbReference>
<gene>
    <name evidence="1" type="ORF">JBS370_LOCUS39222</name>
</gene>
<feature type="non-terminal residue" evidence="1">
    <location>
        <position position="16"/>
    </location>
</feature>
<organism evidence="1 2">
    <name type="scientific">Rotaria sordida</name>
    <dbReference type="NCBI Taxonomy" id="392033"/>
    <lineage>
        <taxon>Eukaryota</taxon>
        <taxon>Metazoa</taxon>
        <taxon>Spiralia</taxon>
        <taxon>Gnathifera</taxon>
        <taxon>Rotifera</taxon>
        <taxon>Eurotatoria</taxon>
        <taxon>Bdelloidea</taxon>
        <taxon>Philodinida</taxon>
        <taxon>Philodinidae</taxon>
        <taxon>Rotaria</taxon>
    </lineage>
</organism>